<sequence>MREIGARVGLSSTSSVAHQLGRLEVRGLNVRTGRRWPGASAHPTGDPRPCSGTRRTAPGLPVANYASAASCR</sequence>
<feature type="region of interest" description="Disordered" evidence="1">
    <location>
        <begin position="32"/>
        <end position="72"/>
    </location>
</feature>
<evidence type="ECO:0000256" key="1">
    <source>
        <dbReference type="SAM" id="MobiDB-lite"/>
    </source>
</evidence>
<name>A0A7K3RPU8_9ACTN</name>
<gene>
    <name evidence="3" type="ORF">G3I50_02925</name>
</gene>
<evidence type="ECO:0000313" key="4">
    <source>
        <dbReference type="Proteomes" id="UP000469670"/>
    </source>
</evidence>
<dbReference type="GO" id="GO:0004252">
    <property type="term" value="F:serine-type endopeptidase activity"/>
    <property type="evidence" value="ECO:0007669"/>
    <property type="project" value="InterPro"/>
</dbReference>
<accession>A0A7K3RPU8</accession>
<proteinExistence type="predicted"/>
<dbReference type="GO" id="GO:0006508">
    <property type="term" value="P:proteolysis"/>
    <property type="evidence" value="ECO:0007669"/>
    <property type="project" value="InterPro"/>
</dbReference>
<feature type="domain" description="LexA repressor DNA-binding" evidence="2">
    <location>
        <begin position="1"/>
        <end position="28"/>
    </location>
</feature>
<dbReference type="InterPro" id="IPR006199">
    <property type="entry name" value="LexA_DNA-bd_dom"/>
</dbReference>
<dbReference type="Proteomes" id="UP000469670">
    <property type="component" value="Unassembled WGS sequence"/>
</dbReference>
<dbReference type="RefSeq" id="WP_164199532.1">
    <property type="nucleotide sequence ID" value="NZ_JAAGMP010000166.1"/>
</dbReference>
<protein>
    <recommendedName>
        <fullName evidence="2">LexA repressor DNA-binding domain-containing protein</fullName>
    </recommendedName>
</protein>
<evidence type="ECO:0000259" key="2">
    <source>
        <dbReference type="Pfam" id="PF01726"/>
    </source>
</evidence>
<evidence type="ECO:0000313" key="3">
    <source>
        <dbReference type="EMBL" id="NEC17229.1"/>
    </source>
</evidence>
<comment type="caution">
    <text evidence="3">The sequence shown here is derived from an EMBL/GenBank/DDBJ whole genome shotgun (WGS) entry which is preliminary data.</text>
</comment>
<dbReference type="Pfam" id="PF01726">
    <property type="entry name" value="LexA_DNA_bind"/>
    <property type="match status" value="1"/>
</dbReference>
<dbReference type="EMBL" id="JAAGMP010000166">
    <property type="protein sequence ID" value="NEC17229.1"/>
    <property type="molecule type" value="Genomic_DNA"/>
</dbReference>
<dbReference type="AlphaFoldDB" id="A0A7K3RPU8"/>
<reference evidence="3 4" key="1">
    <citation type="submission" date="2020-01" db="EMBL/GenBank/DDBJ databases">
        <title>Insect and environment-associated Actinomycetes.</title>
        <authorList>
            <person name="Currrie C."/>
            <person name="Chevrette M."/>
            <person name="Carlson C."/>
            <person name="Stubbendieck R."/>
            <person name="Wendt-Pienkowski E."/>
        </authorList>
    </citation>
    <scope>NUCLEOTIDE SEQUENCE [LARGE SCALE GENOMIC DNA]</scope>
    <source>
        <strain evidence="3 4">SID7590</strain>
    </source>
</reference>
<organism evidence="3 4">
    <name type="scientific">Streptomyces parvus</name>
    <dbReference type="NCBI Taxonomy" id="66428"/>
    <lineage>
        <taxon>Bacteria</taxon>
        <taxon>Bacillati</taxon>
        <taxon>Actinomycetota</taxon>
        <taxon>Actinomycetes</taxon>
        <taxon>Kitasatosporales</taxon>
        <taxon>Streptomycetaceae</taxon>
        <taxon>Streptomyces</taxon>
    </lineage>
</organism>